<dbReference type="EMBL" id="CADEAL010001768">
    <property type="protein sequence ID" value="CAB1435384.1"/>
    <property type="molecule type" value="Genomic_DNA"/>
</dbReference>
<comment type="caution">
    <text evidence="2">The sequence shown here is derived from an EMBL/GenBank/DDBJ whole genome shotgun (WGS) entry which is preliminary data.</text>
</comment>
<gene>
    <name evidence="2" type="ORF">PLEPLA_LOCUS23466</name>
</gene>
<reference evidence="2" key="1">
    <citation type="submission" date="2020-03" db="EMBL/GenBank/DDBJ databases">
        <authorList>
            <person name="Weist P."/>
        </authorList>
    </citation>
    <scope>NUCLEOTIDE SEQUENCE</scope>
</reference>
<evidence type="ECO:0000313" key="3">
    <source>
        <dbReference type="Proteomes" id="UP001153269"/>
    </source>
</evidence>
<sequence>MWSHVLDIVFRRPRPTPEPNVSTLIRDSLPLLPSFPTLARLYPFWKLRSRYGAVKKTSRYFGFACSHWSKAWNNAGDRSLRDMPYLSLYLCVVPVEHQALNPSRGGNGSSQSDAKPDGCPAKFNHRSVGEEEDKHPANMATFPVIGELI</sequence>
<evidence type="ECO:0000313" key="2">
    <source>
        <dbReference type="EMBL" id="CAB1435384.1"/>
    </source>
</evidence>
<protein>
    <submittedName>
        <fullName evidence="2">Uncharacterized protein</fullName>
    </submittedName>
</protein>
<proteinExistence type="predicted"/>
<feature type="region of interest" description="Disordered" evidence="1">
    <location>
        <begin position="101"/>
        <end position="135"/>
    </location>
</feature>
<dbReference type="AlphaFoldDB" id="A0A9N7USB6"/>
<evidence type="ECO:0000256" key="1">
    <source>
        <dbReference type="SAM" id="MobiDB-lite"/>
    </source>
</evidence>
<name>A0A9N7USB6_PLEPL</name>
<organism evidence="2 3">
    <name type="scientific">Pleuronectes platessa</name>
    <name type="common">European plaice</name>
    <dbReference type="NCBI Taxonomy" id="8262"/>
    <lineage>
        <taxon>Eukaryota</taxon>
        <taxon>Metazoa</taxon>
        <taxon>Chordata</taxon>
        <taxon>Craniata</taxon>
        <taxon>Vertebrata</taxon>
        <taxon>Euteleostomi</taxon>
        <taxon>Actinopterygii</taxon>
        <taxon>Neopterygii</taxon>
        <taxon>Teleostei</taxon>
        <taxon>Neoteleostei</taxon>
        <taxon>Acanthomorphata</taxon>
        <taxon>Carangaria</taxon>
        <taxon>Pleuronectiformes</taxon>
        <taxon>Pleuronectoidei</taxon>
        <taxon>Pleuronectidae</taxon>
        <taxon>Pleuronectes</taxon>
    </lineage>
</organism>
<dbReference type="Proteomes" id="UP001153269">
    <property type="component" value="Unassembled WGS sequence"/>
</dbReference>
<accession>A0A9N7USB6</accession>
<keyword evidence="3" id="KW-1185">Reference proteome</keyword>